<dbReference type="Pfam" id="PF04851">
    <property type="entry name" value="ResIII"/>
    <property type="match status" value="1"/>
</dbReference>
<keyword evidence="3" id="KW-1185">Reference proteome</keyword>
<evidence type="ECO:0000259" key="1">
    <source>
        <dbReference type="Pfam" id="PF04851"/>
    </source>
</evidence>
<dbReference type="GO" id="GO:0003677">
    <property type="term" value="F:DNA binding"/>
    <property type="evidence" value="ECO:0007669"/>
    <property type="project" value="InterPro"/>
</dbReference>
<evidence type="ECO:0000313" key="2">
    <source>
        <dbReference type="EMBL" id="OEJ65649.1"/>
    </source>
</evidence>
<organism evidence="2 3">
    <name type="scientific">Magnetovibrio blakemorei</name>
    <dbReference type="NCBI Taxonomy" id="28181"/>
    <lineage>
        <taxon>Bacteria</taxon>
        <taxon>Pseudomonadati</taxon>
        <taxon>Pseudomonadota</taxon>
        <taxon>Alphaproteobacteria</taxon>
        <taxon>Rhodospirillales</taxon>
        <taxon>Magnetovibrionaceae</taxon>
        <taxon>Magnetovibrio</taxon>
    </lineage>
</organism>
<protein>
    <recommendedName>
        <fullName evidence="1">Helicase/UvrB N-terminal domain-containing protein</fullName>
    </recommendedName>
</protein>
<dbReference type="EMBL" id="MCGG01000047">
    <property type="protein sequence ID" value="OEJ65649.1"/>
    <property type="molecule type" value="Genomic_DNA"/>
</dbReference>
<feature type="domain" description="Helicase/UvrB N-terminal" evidence="1">
    <location>
        <begin position="27"/>
        <end position="177"/>
    </location>
</feature>
<dbReference type="RefSeq" id="WP_069958675.1">
    <property type="nucleotide sequence ID" value="NZ_MCGG01000047.1"/>
</dbReference>
<dbReference type="InterPro" id="IPR027417">
    <property type="entry name" value="P-loop_NTPase"/>
</dbReference>
<accession>A0A1E5Q5K4</accession>
<dbReference type="InterPro" id="IPR006935">
    <property type="entry name" value="Helicase/UvrB_N"/>
</dbReference>
<reference evidence="3" key="1">
    <citation type="submission" date="2016-07" db="EMBL/GenBank/DDBJ databases">
        <authorList>
            <person name="Florea S."/>
            <person name="Webb J.S."/>
            <person name="Jaromczyk J."/>
            <person name="Schardl C.L."/>
        </authorList>
    </citation>
    <scope>NUCLEOTIDE SEQUENCE [LARGE SCALE GENOMIC DNA]</scope>
    <source>
        <strain evidence="3">MV-1</strain>
    </source>
</reference>
<name>A0A1E5Q5K4_9PROT</name>
<dbReference type="Gene3D" id="3.40.50.300">
    <property type="entry name" value="P-loop containing nucleotide triphosphate hydrolases"/>
    <property type="match status" value="1"/>
</dbReference>
<gene>
    <name evidence="2" type="ORF">BEN30_13910</name>
</gene>
<dbReference type="AlphaFoldDB" id="A0A1E5Q5K4"/>
<dbReference type="GO" id="GO:0005524">
    <property type="term" value="F:ATP binding"/>
    <property type="evidence" value="ECO:0007669"/>
    <property type="project" value="InterPro"/>
</dbReference>
<sequence>MENDKVLYEQALLNTTRILKSYGNEISNEQYEALSSLIKEFTWIAVTKQKQPVRRTVFPMPCGTGKTTAIRGFCQAINELGRPYNIVICAEKIEALCQLNRDLINDGVPSKKISLIHSKKFDPNLDVEDLDKNYASEPNTDKNDLQQFVLMSHAKLNSINKFGYDFRFGHDLLIYDESLILGEPYLQKLSDITKSLAGYSGVVDGERYGEYSKEKLFSLWCNEIKEHLVRQDEGVIPSVKLPISYDEAKKIISNIFNNQDPLLKFLDLHEQGTDMRVLKSEQGMSIVSYKKTIPEYLSDIIILDASYPIRKLLSYDSTVKSKRLHQVKSYENVKVYTKSIASGRYHIMSELSNKRKPKIFIETVNLTIKLAKKKEKVLIFTHKDALDYLKSMLKKVASKNEYNRVSFLSWGNETAINKYSDCTAVILAGVIQLPQSCLAGMMIAQADNINLEWNEDDLMKINQGEKVHRIYQALNRGQCRKVKNGKALPMKTYIFTYDVDGLKYFLKKIMHDASFIDYKAELLDNMITKKEQCSREIISLIRSREESGEIKTSTANIFKNIGQNYKPDTKECALNHALNTELPTWKRENRSIVRTLS</sequence>
<dbReference type="OrthoDB" id="7313936at2"/>
<dbReference type="Proteomes" id="UP000095347">
    <property type="component" value="Unassembled WGS sequence"/>
</dbReference>
<evidence type="ECO:0000313" key="3">
    <source>
        <dbReference type="Proteomes" id="UP000095347"/>
    </source>
</evidence>
<dbReference type="SUPFAM" id="SSF52540">
    <property type="entry name" value="P-loop containing nucleoside triphosphate hydrolases"/>
    <property type="match status" value="1"/>
</dbReference>
<comment type="caution">
    <text evidence="2">The sequence shown here is derived from an EMBL/GenBank/DDBJ whole genome shotgun (WGS) entry which is preliminary data.</text>
</comment>
<dbReference type="GO" id="GO:0016787">
    <property type="term" value="F:hydrolase activity"/>
    <property type="evidence" value="ECO:0007669"/>
    <property type="project" value="InterPro"/>
</dbReference>
<proteinExistence type="predicted"/>